<dbReference type="InterPro" id="IPR011993">
    <property type="entry name" value="PH-like_dom_sf"/>
</dbReference>
<dbReference type="SUPFAM" id="SSF52768">
    <property type="entry name" value="Arginase/deacetylase"/>
    <property type="match status" value="1"/>
</dbReference>
<feature type="region of interest" description="Disordered" evidence="2">
    <location>
        <begin position="1255"/>
        <end position="1276"/>
    </location>
</feature>
<feature type="region of interest" description="Disordered" evidence="2">
    <location>
        <begin position="1"/>
        <end position="61"/>
    </location>
</feature>
<feature type="compositionally biased region" description="Acidic residues" evidence="2">
    <location>
        <begin position="1"/>
        <end position="12"/>
    </location>
</feature>
<dbReference type="PROSITE" id="PS50238">
    <property type="entry name" value="RHOGAP"/>
    <property type="match status" value="1"/>
</dbReference>
<keyword evidence="1" id="KW-0343">GTPase activation</keyword>
<dbReference type="InterPro" id="IPR053244">
    <property type="entry name" value="HDAC_HD_type_1"/>
</dbReference>
<dbReference type="InterPro" id="IPR023696">
    <property type="entry name" value="Ureohydrolase_dom_sf"/>
</dbReference>
<name>A0A8F2W260_CANAR</name>
<dbReference type="Gene3D" id="3.30.1520.10">
    <property type="entry name" value="Phox-like domain"/>
    <property type="match status" value="1"/>
</dbReference>
<feature type="compositionally biased region" description="Basic and acidic residues" evidence="2">
    <location>
        <begin position="755"/>
        <end position="774"/>
    </location>
</feature>
<feature type="region of interest" description="Disordered" evidence="2">
    <location>
        <begin position="733"/>
        <end position="790"/>
    </location>
</feature>
<dbReference type="InterPro" id="IPR000286">
    <property type="entry name" value="HDACs"/>
</dbReference>
<organism evidence="5">
    <name type="scientific">Candidozyma auris</name>
    <name type="common">Yeast</name>
    <name type="synonym">Candida auris</name>
    <dbReference type="NCBI Taxonomy" id="498019"/>
    <lineage>
        <taxon>Eukaryota</taxon>
        <taxon>Fungi</taxon>
        <taxon>Dikarya</taxon>
        <taxon>Ascomycota</taxon>
        <taxon>Saccharomycotina</taxon>
        <taxon>Pichiomycetes</taxon>
        <taxon>Metschnikowiaceae</taxon>
        <taxon>Candidozyma</taxon>
    </lineage>
</organism>
<evidence type="ECO:0000313" key="5">
    <source>
        <dbReference type="EMBL" id="QWW23871.1"/>
    </source>
</evidence>
<feature type="domain" description="PH" evidence="3">
    <location>
        <begin position="1130"/>
        <end position="1238"/>
    </location>
</feature>
<dbReference type="Gene3D" id="1.10.555.10">
    <property type="entry name" value="Rho GTPase activation protein"/>
    <property type="match status" value="1"/>
</dbReference>
<gene>
    <name evidence="5" type="ORF">CA7LBN_002705</name>
</gene>
<dbReference type="Gene3D" id="3.40.800.20">
    <property type="entry name" value="Histone deacetylase domain"/>
    <property type="match status" value="1"/>
</dbReference>
<dbReference type="PANTHER" id="PTHR47558:SF1">
    <property type="entry name" value="HISTONE DEACETYLASE HOS3"/>
    <property type="match status" value="1"/>
</dbReference>
<feature type="compositionally biased region" description="Polar residues" evidence="2">
    <location>
        <begin position="14"/>
        <end position="30"/>
    </location>
</feature>
<feature type="region of interest" description="Disordered" evidence="2">
    <location>
        <begin position="828"/>
        <end position="927"/>
    </location>
</feature>
<sequence>MPPNDREDEIEDSLITQFETTLSIRPSNEVNEAEDITIDQSTVYGKLDSDEQKSDQQISRSKSIEKAEIIDFVQKHENDVQSNKAVLRESKETETETVDGLMRRELLKSYPGMAAMLEPSPLIDLKLSKFERTFAEFMNANPQINQQSPRFSNEADKTLILLSPYSTEHAFGRSWVSRSYLATIFERPQRLLASCIGVTAALSMYPFFYSIRNSERKGSIFAKHVRVVHGKSWPKTLFDMCLKSHEKLIRKEIEVPPEWNPGDIYLTPKSITALEGVIGTIETAIDSIFGNGIDTERHNLAFAVLRPPGHHSHACLPSGFCVLNNAQIGAEYAFQRYSVTHVAILDIDLHHGDGTQDICWERGGFQGDFGKNEKDEELNPTRDENGKCKPSLPKVGYFSLHDIKSYPTELGFASKENIKNASMCVMDHDINIWNVHLQEWSSEEEFYKHYQTKYVAILNRANQFLNQARRQYEQDSANYISEVAKYNKYMKKPSQFKTPVSKPTPLTPFKPFIIISAGLDASEYEDPQMQRHGINVPTSFYARFTKDVVKLAKIHTEGKVVSFLEGGYSDAALISGVFSHLIGLTNNPEQVGDDPVLWNATWGNDHVVKELTKGCKRGWIPYKNPRTEVTIWANEVIKLGRSLMPNSILPANYMYNQATDNSDDGLPVEKERINMPPYDCAIPPSHPDFSRENVSDSEFIALLLCQIKELEAENFKKDKRISELLHCLGEGSPEDASVACAPQDDIPQRSARRRQQFEENERTRSSKELTKNEIPESEPNPDTYAKSVPLSHNFKSGLSLAAKRSTSPVFDPEREGTVVQTNTSVAMQANSLESSEKANTDQGSSKRTNNSQRVFSTTSENANDSLIDDSEANRSVSRTSKNAYNPRIRLPHTMTNQERTTKVVSSSESVSTPNATEEKRSLLGGHSGDIFRASKKEANEPSVSPQMDIDDVNDSLAEFKSNALMGFPESPSSKPIKTTQGSSFQILGSPIPEDDVTLLVKPEDFSTIKIEVVSTLNNFSKKGDDFNCTLAVVDRESDKAMWRVGKSFGQISSFDNEIRPVLGHFGLPSLPDKSLFSSTIPAKVDARKLSVQHYFDALFLLPHIPHMLLYKICRFISLDLINPLDDFRSGAKLEGFLIRRYKGLGTTWKVRWCQVDGPSLELYEFPGGSMLEQIRLQGSQIGRQSTDNIAEEKGYRHAFLILESPRNKMSSSAQKHFFCAESDKERDEWVNAMVEYTDNDPNTSQKRYNELTEHRHAAKNESALAPKDEDLPKDSKEMKKLRKRSLFPFRYRAQQTDTDVELAGSFDEEIASESYLDTHLASMNLNSGQMKPVFGIDVFEAVSLSSKTLKGRTIPSVCYRCLDFLFKTGAIYEEGIFRLSGSASTIRSLKDQFNREHDIILFDHPLKPDIHTVAGLFKTFLRELPYSIFGELAYNELQRMVSYFEEHKPKSELVLKIRDFVNDVNKVKRVHFDFCCTVFGLLHDVVSQSSTNLMSLKNVCIVFVPTLRISLNILSLCITDFECIFLRGAPIDDEAREILDLQIPTF</sequence>
<dbReference type="GO" id="GO:0010468">
    <property type="term" value="P:regulation of gene expression"/>
    <property type="evidence" value="ECO:0007669"/>
    <property type="project" value="UniProtKB-ARBA"/>
</dbReference>
<protein>
    <submittedName>
        <fullName evidence="5">Uncharacterized protein</fullName>
    </submittedName>
</protein>
<evidence type="ECO:0000256" key="2">
    <source>
        <dbReference type="SAM" id="MobiDB-lite"/>
    </source>
</evidence>
<dbReference type="SMART" id="SM00324">
    <property type="entry name" value="RhoGAP"/>
    <property type="match status" value="1"/>
</dbReference>
<feature type="compositionally biased region" description="Polar residues" evidence="2">
    <location>
        <begin position="873"/>
        <end position="883"/>
    </location>
</feature>
<evidence type="ECO:0000259" key="4">
    <source>
        <dbReference type="PROSITE" id="PS50238"/>
    </source>
</evidence>
<dbReference type="InterPro" id="IPR023801">
    <property type="entry name" value="His_deacetylse_dom"/>
</dbReference>
<dbReference type="SUPFAM" id="SSF48350">
    <property type="entry name" value="GTPase activation domain, GAP"/>
    <property type="match status" value="1"/>
</dbReference>
<dbReference type="InterPro" id="IPR036871">
    <property type="entry name" value="PX_dom_sf"/>
</dbReference>
<dbReference type="InterPro" id="IPR008936">
    <property type="entry name" value="Rho_GTPase_activation_prot"/>
</dbReference>
<dbReference type="Pfam" id="PF00169">
    <property type="entry name" value="PH"/>
    <property type="match status" value="1"/>
</dbReference>
<accession>A0A8F2W260</accession>
<dbReference type="Pfam" id="PF00850">
    <property type="entry name" value="Hist_deacetyl"/>
    <property type="match status" value="2"/>
</dbReference>
<dbReference type="Pfam" id="PF00620">
    <property type="entry name" value="RhoGAP"/>
    <property type="match status" value="1"/>
</dbReference>
<reference evidence="5" key="1">
    <citation type="submission" date="2021-06" db="EMBL/GenBank/DDBJ databases">
        <title>Candida auris outbreak in lebanese hospital.</title>
        <authorList>
            <person name="Finianos M."/>
        </authorList>
    </citation>
    <scope>NUCLEOTIDE SEQUENCE</scope>
    <source>
        <strain evidence="5">CA7LBN</strain>
    </source>
</reference>
<dbReference type="GO" id="GO:0005096">
    <property type="term" value="F:GTPase activator activity"/>
    <property type="evidence" value="ECO:0007669"/>
    <property type="project" value="UniProtKB-KW"/>
</dbReference>
<proteinExistence type="predicted"/>
<dbReference type="PANTHER" id="PTHR47558">
    <property type="entry name" value="HISTONE DEACETYLASE HOS3"/>
    <property type="match status" value="1"/>
</dbReference>
<dbReference type="Proteomes" id="UP000825438">
    <property type="component" value="Chromosome III"/>
</dbReference>
<feature type="compositionally biased region" description="Polar residues" evidence="2">
    <location>
        <begin position="840"/>
        <end position="864"/>
    </location>
</feature>
<dbReference type="GO" id="GO:0005634">
    <property type="term" value="C:nucleus"/>
    <property type="evidence" value="ECO:0007669"/>
    <property type="project" value="TreeGrafter"/>
</dbReference>
<evidence type="ECO:0000259" key="3">
    <source>
        <dbReference type="PROSITE" id="PS50003"/>
    </source>
</evidence>
<dbReference type="GO" id="GO:0035091">
    <property type="term" value="F:phosphatidylinositol binding"/>
    <property type="evidence" value="ECO:0007669"/>
    <property type="project" value="InterPro"/>
</dbReference>
<dbReference type="SMART" id="SM00233">
    <property type="entry name" value="PH"/>
    <property type="match status" value="1"/>
</dbReference>
<dbReference type="Gene3D" id="2.30.29.30">
    <property type="entry name" value="Pleckstrin-homology domain (PH domain)/Phosphotyrosine-binding domain (PTB)"/>
    <property type="match status" value="1"/>
</dbReference>
<dbReference type="PRINTS" id="PR01270">
    <property type="entry name" value="HDASUPER"/>
</dbReference>
<feature type="domain" description="Rho-GAP" evidence="4">
    <location>
        <begin position="1342"/>
        <end position="1546"/>
    </location>
</feature>
<dbReference type="GO" id="GO:0004407">
    <property type="term" value="F:histone deacetylase activity"/>
    <property type="evidence" value="ECO:0007669"/>
    <property type="project" value="TreeGrafter"/>
</dbReference>
<dbReference type="PROSITE" id="PS50003">
    <property type="entry name" value="PH_DOMAIN"/>
    <property type="match status" value="1"/>
</dbReference>
<dbReference type="EMBL" id="CP076751">
    <property type="protein sequence ID" value="QWW23871.1"/>
    <property type="molecule type" value="Genomic_DNA"/>
</dbReference>
<dbReference type="InterPro" id="IPR037138">
    <property type="entry name" value="His_deacetylse_dom_sf"/>
</dbReference>
<dbReference type="SUPFAM" id="SSF64268">
    <property type="entry name" value="PX domain"/>
    <property type="match status" value="1"/>
</dbReference>
<dbReference type="InterPro" id="IPR000198">
    <property type="entry name" value="RhoGAP_dom"/>
</dbReference>
<dbReference type="InterPro" id="IPR001849">
    <property type="entry name" value="PH_domain"/>
</dbReference>
<dbReference type="GO" id="GO:0007165">
    <property type="term" value="P:signal transduction"/>
    <property type="evidence" value="ECO:0007669"/>
    <property type="project" value="InterPro"/>
</dbReference>
<dbReference type="SUPFAM" id="SSF50729">
    <property type="entry name" value="PH domain-like"/>
    <property type="match status" value="1"/>
</dbReference>
<evidence type="ECO:0000256" key="1">
    <source>
        <dbReference type="ARBA" id="ARBA00022468"/>
    </source>
</evidence>
<feature type="compositionally biased region" description="Basic and acidic residues" evidence="2">
    <location>
        <begin position="1266"/>
        <end position="1276"/>
    </location>
</feature>